<dbReference type="Pfam" id="PF01565">
    <property type="entry name" value="FAD_binding_4"/>
    <property type="match status" value="1"/>
</dbReference>
<dbReference type="Pfam" id="PF04030">
    <property type="entry name" value="ALO"/>
    <property type="match status" value="1"/>
</dbReference>
<dbReference type="InterPro" id="IPR007173">
    <property type="entry name" value="ALO_C"/>
</dbReference>
<dbReference type="RefSeq" id="WP_201364993.1">
    <property type="nucleotide sequence ID" value="NZ_BNJJ01000017.1"/>
</dbReference>
<dbReference type="SUPFAM" id="SSF56176">
    <property type="entry name" value="FAD-binding/transporter-associated domain-like"/>
    <property type="match status" value="1"/>
</dbReference>
<dbReference type="Gene3D" id="3.30.465.10">
    <property type="match status" value="1"/>
</dbReference>
<dbReference type="Gene3D" id="3.30.43.10">
    <property type="entry name" value="Uridine Diphospho-n-acetylenolpyruvylglucosamine Reductase, domain 2"/>
    <property type="match status" value="1"/>
</dbReference>
<dbReference type="EMBL" id="BNJJ01000017">
    <property type="protein sequence ID" value="GHO87431.1"/>
    <property type="molecule type" value="Genomic_DNA"/>
</dbReference>
<dbReference type="PIRSF" id="PIRSF000136">
    <property type="entry name" value="LGO_GLO"/>
    <property type="match status" value="1"/>
</dbReference>
<dbReference type="InterPro" id="IPR016166">
    <property type="entry name" value="FAD-bd_PCMH"/>
</dbReference>
<sequence>MATEQTQHWHNWSGSVRSSLRQLVKPSSIAELAHLLSYYNRMGRHVRAVGDGHSFTPLVETDDILLSLDNLQGVEKVDAEHGTATVLGGTRLKLLGEALLAQGVAQANLGDIDMQSIAGAISTGTHGTGICFGNLATQVEALTLVTASGEILECSAHQNPEIFKAAQISLGLLGVIVRIKLRVVPAKRLRFKSHRERLATCLEHLEDYKNNNNHFEFFWMPHTEWVQAKFLNETQAAVTGNNLWGRFNKVVLENGLYWLLSEGCRLLPSLTPTISKVSAQGIATVDEVDYSHRLYATPRAVRFQEMEYNIPAEHFQTVLQEIKQSIETHHIRVHFPVECRFVQADDIWLSPAYQRTSAYVAVHMYKGMPYREYFQQIEAIFKRYQGRPHWGKLHTQDANSLAQLYPHWHDFQRVRASLDPQGTFLNAYLRSLFAASIPASL</sequence>
<protein>
    <submittedName>
        <fullName evidence="3">FAD-binding oxidoreductase</fullName>
    </submittedName>
</protein>
<dbReference type="InterPro" id="IPR010031">
    <property type="entry name" value="FAD_lactone_oxidase-like"/>
</dbReference>
<dbReference type="InterPro" id="IPR016171">
    <property type="entry name" value="Vanillyl_alc_oxidase_C-sub2"/>
</dbReference>
<dbReference type="InterPro" id="IPR016169">
    <property type="entry name" value="FAD-bd_PCMH_sub2"/>
</dbReference>
<evidence type="ECO:0000256" key="1">
    <source>
        <dbReference type="ARBA" id="ARBA00023002"/>
    </source>
</evidence>
<proteinExistence type="predicted"/>
<organism evidence="3 4">
    <name type="scientific">Dictyobacter formicarum</name>
    <dbReference type="NCBI Taxonomy" id="2778368"/>
    <lineage>
        <taxon>Bacteria</taxon>
        <taxon>Bacillati</taxon>
        <taxon>Chloroflexota</taxon>
        <taxon>Ktedonobacteria</taxon>
        <taxon>Ktedonobacterales</taxon>
        <taxon>Dictyobacteraceae</taxon>
        <taxon>Dictyobacter</taxon>
    </lineage>
</organism>
<name>A0ABQ3VPX5_9CHLR</name>
<dbReference type="InterPro" id="IPR006094">
    <property type="entry name" value="Oxid_FAD_bind_N"/>
</dbReference>
<dbReference type="PROSITE" id="PS51387">
    <property type="entry name" value="FAD_PCMH"/>
    <property type="match status" value="1"/>
</dbReference>
<gene>
    <name evidence="3" type="ORF">KSZ_54370</name>
</gene>
<evidence type="ECO:0000313" key="4">
    <source>
        <dbReference type="Proteomes" id="UP000635565"/>
    </source>
</evidence>
<dbReference type="InterPro" id="IPR036318">
    <property type="entry name" value="FAD-bd_PCMH-like_sf"/>
</dbReference>
<keyword evidence="1" id="KW-0560">Oxidoreductase</keyword>
<dbReference type="NCBIfam" id="TIGR01679">
    <property type="entry name" value="bact_FAD_ox"/>
    <property type="match status" value="1"/>
</dbReference>
<feature type="domain" description="FAD-binding PCMH-type" evidence="2">
    <location>
        <begin position="16"/>
        <end position="186"/>
    </location>
</feature>
<keyword evidence="4" id="KW-1185">Reference proteome</keyword>
<comment type="caution">
    <text evidence="3">The sequence shown here is derived from an EMBL/GenBank/DDBJ whole genome shotgun (WGS) entry which is preliminary data.</text>
</comment>
<dbReference type="Gene3D" id="1.10.45.10">
    <property type="entry name" value="Vanillyl-alcohol Oxidase, Chain A, domain 4"/>
    <property type="match status" value="1"/>
</dbReference>
<dbReference type="Gene3D" id="3.30.70.2520">
    <property type="match status" value="1"/>
</dbReference>
<reference evidence="3 4" key="1">
    <citation type="journal article" date="2021" name="Int. J. Syst. Evol. Microbiol.">
        <title>Reticulibacter mediterranei gen. nov., sp. nov., within the new family Reticulibacteraceae fam. nov., and Ktedonospora formicarum gen. nov., sp. nov., Ktedonobacter robiniae sp. nov., Dictyobacter formicarum sp. nov. and Dictyobacter arantiisoli sp. nov., belonging to the class Ktedonobacteria.</title>
        <authorList>
            <person name="Yabe S."/>
            <person name="Zheng Y."/>
            <person name="Wang C.M."/>
            <person name="Sakai Y."/>
            <person name="Abe K."/>
            <person name="Yokota A."/>
            <person name="Donadio S."/>
            <person name="Cavaletti L."/>
            <person name="Monciardini P."/>
        </authorList>
    </citation>
    <scope>NUCLEOTIDE SEQUENCE [LARGE SCALE GENOMIC DNA]</scope>
    <source>
        <strain evidence="3 4">SOSP1-9</strain>
    </source>
</reference>
<evidence type="ECO:0000259" key="2">
    <source>
        <dbReference type="PROSITE" id="PS51387"/>
    </source>
</evidence>
<dbReference type="InterPro" id="IPR016167">
    <property type="entry name" value="FAD-bd_PCMH_sub1"/>
</dbReference>
<dbReference type="PANTHER" id="PTHR43762:SF1">
    <property type="entry name" value="D-ARABINONO-1,4-LACTONE OXIDASE"/>
    <property type="match status" value="1"/>
</dbReference>
<dbReference type="Proteomes" id="UP000635565">
    <property type="component" value="Unassembled WGS sequence"/>
</dbReference>
<evidence type="ECO:0000313" key="3">
    <source>
        <dbReference type="EMBL" id="GHO87431.1"/>
    </source>
</evidence>
<accession>A0ABQ3VPX5</accession>
<dbReference type="PANTHER" id="PTHR43762">
    <property type="entry name" value="L-GULONOLACTONE OXIDASE"/>
    <property type="match status" value="1"/>
</dbReference>